<protein>
    <submittedName>
        <fullName evidence="2">Uncharacterized protein</fullName>
    </submittedName>
</protein>
<evidence type="ECO:0000313" key="3">
    <source>
        <dbReference type="Proteomes" id="UP000732378"/>
    </source>
</evidence>
<sequence length="63" mass="6554">MSHHRSTVTAAGALLCLALASSASAAIPEPEPQPGPGSTDQERPCFMVRAHWNDALDGPQPTC</sequence>
<keyword evidence="3" id="KW-1185">Reference proteome</keyword>
<dbReference type="RefSeq" id="WP_193670798.1">
    <property type="nucleotide sequence ID" value="NZ_CAXICV010000125.1"/>
</dbReference>
<evidence type="ECO:0000256" key="1">
    <source>
        <dbReference type="SAM" id="SignalP"/>
    </source>
</evidence>
<reference evidence="2 3" key="1">
    <citation type="submission" date="2021-01" db="EMBL/GenBank/DDBJ databases">
        <title>Sequencing the genomes of 1000 actinobacteria strains.</title>
        <authorList>
            <person name="Klenk H.-P."/>
        </authorList>
    </citation>
    <scope>NUCLEOTIDE SEQUENCE [LARGE SCALE GENOMIC DNA]</scope>
    <source>
        <strain evidence="2 3">DSM 18239</strain>
    </source>
</reference>
<feature type="signal peptide" evidence="1">
    <location>
        <begin position="1"/>
        <end position="25"/>
    </location>
</feature>
<proteinExistence type="predicted"/>
<dbReference type="EMBL" id="JAFBBZ010000001">
    <property type="protein sequence ID" value="MBM7506451.1"/>
    <property type="molecule type" value="Genomic_DNA"/>
</dbReference>
<accession>A0ABS2M5I1</accession>
<feature type="chain" id="PRO_5045480932" evidence="1">
    <location>
        <begin position="26"/>
        <end position="63"/>
    </location>
</feature>
<gene>
    <name evidence="2" type="ORF">JOE61_000265</name>
</gene>
<name>A0ABS2M5I1_9ACTN</name>
<dbReference type="Proteomes" id="UP000732378">
    <property type="component" value="Unassembled WGS sequence"/>
</dbReference>
<evidence type="ECO:0000313" key="2">
    <source>
        <dbReference type="EMBL" id="MBM7506451.1"/>
    </source>
</evidence>
<keyword evidence="1" id="KW-0732">Signal</keyword>
<organism evidence="2 3">
    <name type="scientific">Nocardioides salarius</name>
    <dbReference type="NCBI Taxonomy" id="374513"/>
    <lineage>
        <taxon>Bacteria</taxon>
        <taxon>Bacillati</taxon>
        <taxon>Actinomycetota</taxon>
        <taxon>Actinomycetes</taxon>
        <taxon>Propionibacteriales</taxon>
        <taxon>Nocardioidaceae</taxon>
        <taxon>Nocardioides</taxon>
    </lineage>
</organism>
<comment type="caution">
    <text evidence="2">The sequence shown here is derived from an EMBL/GenBank/DDBJ whole genome shotgun (WGS) entry which is preliminary data.</text>
</comment>